<dbReference type="GO" id="GO:0009307">
    <property type="term" value="P:DNA restriction-modification system"/>
    <property type="evidence" value="ECO:0007669"/>
    <property type="project" value="UniProtKB-KW"/>
</dbReference>
<dbReference type="PROSITE" id="PS51679">
    <property type="entry name" value="SAM_MT_C5"/>
    <property type="match status" value="1"/>
</dbReference>
<dbReference type="EC" id="2.1.1.37" evidence="7"/>
<dbReference type="InterPro" id="IPR018117">
    <property type="entry name" value="C5_DNA_meth_AS"/>
</dbReference>
<dbReference type="GO" id="GO:0032259">
    <property type="term" value="P:methylation"/>
    <property type="evidence" value="ECO:0007669"/>
    <property type="project" value="UniProtKB-KW"/>
</dbReference>
<dbReference type="PROSITE" id="PS00095">
    <property type="entry name" value="C5_MTASE_2"/>
    <property type="match status" value="1"/>
</dbReference>
<comment type="similarity">
    <text evidence="5 6">Belongs to the class I-like SAM-binding methyltransferase superfamily. C5-methyltransferase family.</text>
</comment>
<dbReference type="InterPro" id="IPR031303">
    <property type="entry name" value="C5_meth_CS"/>
</dbReference>
<reference evidence="8" key="1">
    <citation type="submission" date="2021-03" db="EMBL/GenBank/DDBJ databases">
        <title>Taxonomic study of Clostridium polyendosporum from meadow-gley soil under rice.</title>
        <authorList>
            <person name="Kobayashi H."/>
            <person name="Tanizawa Y."/>
            <person name="Yagura M."/>
        </authorList>
    </citation>
    <scope>NUCLEOTIDE SEQUENCE</scope>
    <source>
        <strain evidence="8">JCM 30710</strain>
    </source>
</reference>
<dbReference type="InterPro" id="IPR029063">
    <property type="entry name" value="SAM-dependent_MTases_sf"/>
</dbReference>
<dbReference type="Pfam" id="PF00145">
    <property type="entry name" value="DNA_methylase"/>
    <property type="match status" value="1"/>
</dbReference>
<sequence length="292" mass="33393">MEKAGYKVIAAYDNWEPAISVYKKNFKHPIYNIDLQNISKDDIKSMKDLKPEIVIGGPPCQDYSSAGNRDESGGRADLTISFANIIAEIKPQYFIMENVNDIKKYNTLKKAKDIFINSKYGLTEVVLDASYYEVPQARKRYFLIGELNGENNALEKILKSNKSLKRMTVRDYLGNDLGIESYYRHPRSYNRRGVFSIDEPSPTIRGVNRPIPPTYKKHPGDRCENIEDVRALTTIERSYIQTFPKDFKFDGTKTNLEQMIGNAVPVNLAKHVGECLLKYIEDKLSSSEKNNI</sequence>
<evidence type="ECO:0000256" key="3">
    <source>
        <dbReference type="ARBA" id="ARBA00022691"/>
    </source>
</evidence>
<comment type="catalytic activity">
    <reaction evidence="7">
        <text>a 2'-deoxycytidine in DNA + S-adenosyl-L-methionine = a 5-methyl-2'-deoxycytidine in DNA + S-adenosyl-L-homocysteine + H(+)</text>
        <dbReference type="Rhea" id="RHEA:13681"/>
        <dbReference type="Rhea" id="RHEA-COMP:11369"/>
        <dbReference type="Rhea" id="RHEA-COMP:11370"/>
        <dbReference type="ChEBI" id="CHEBI:15378"/>
        <dbReference type="ChEBI" id="CHEBI:57856"/>
        <dbReference type="ChEBI" id="CHEBI:59789"/>
        <dbReference type="ChEBI" id="CHEBI:85452"/>
        <dbReference type="ChEBI" id="CHEBI:85454"/>
        <dbReference type="EC" id="2.1.1.37"/>
    </reaction>
</comment>
<dbReference type="Gene3D" id="3.40.50.150">
    <property type="entry name" value="Vaccinia Virus protein VP39"/>
    <property type="match status" value="1"/>
</dbReference>
<keyword evidence="9" id="KW-1185">Reference proteome</keyword>
<evidence type="ECO:0000313" key="8">
    <source>
        <dbReference type="EMBL" id="GIM29850.1"/>
    </source>
</evidence>
<dbReference type="PANTHER" id="PTHR46098">
    <property type="entry name" value="TRNA (CYTOSINE(38)-C(5))-METHYLTRANSFERASE"/>
    <property type="match status" value="1"/>
</dbReference>
<keyword evidence="3 5" id="KW-0949">S-adenosyl-L-methionine</keyword>
<feature type="active site" evidence="5">
    <location>
        <position position="60"/>
    </location>
</feature>
<dbReference type="AlphaFoldDB" id="A0A919VGY5"/>
<evidence type="ECO:0000256" key="5">
    <source>
        <dbReference type="PROSITE-ProRule" id="PRU01016"/>
    </source>
</evidence>
<gene>
    <name evidence="8" type="primary">hindVM</name>
    <name evidence="8" type="ORF">CPJCM30710_25160</name>
</gene>
<dbReference type="SUPFAM" id="SSF53335">
    <property type="entry name" value="S-adenosyl-L-methionine-dependent methyltransferases"/>
    <property type="match status" value="1"/>
</dbReference>
<comment type="caution">
    <text evidence="8">The sequence shown here is derived from an EMBL/GenBank/DDBJ whole genome shotgun (WGS) entry which is preliminary data.</text>
</comment>
<evidence type="ECO:0000256" key="4">
    <source>
        <dbReference type="ARBA" id="ARBA00022747"/>
    </source>
</evidence>
<dbReference type="NCBIfam" id="TIGR00675">
    <property type="entry name" value="dcm"/>
    <property type="match status" value="1"/>
</dbReference>
<dbReference type="Proteomes" id="UP000679179">
    <property type="component" value="Unassembled WGS sequence"/>
</dbReference>
<dbReference type="Gene3D" id="3.90.120.10">
    <property type="entry name" value="DNA Methylase, subunit A, domain 2"/>
    <property type="match status" value="1"/>
</dbReference>
<evidence type="ECO:0000256" key="6">
    <source>
        <dbReference type="RuleBase" id="RU000416"/>
    </source>
</evidence>
<organism evidence="8 9">
    <name type="scientific">Clostridium polyendosporum</name>
    <dbReference type="NCBI Taxonomy" id="69208"/>
    <lineage>
        <taxon>Bacteria</taxon>
        <taxon>Bacillati</taxon>
        <taxon>Bacillota</taxon>
        <taxon>Clostridia</taxon>
        <taxon>Eubacteriales</taxon>
        <taxon>Clostridiaceae</taxon>
        <taxon>Clostridium</taxon>
    </lineage>
</organism>
<dbReference type="InterPro" id="IPR001525">
    <property type="entry name" value="C5_MeTfrase"/>
</dbReference>
<protein>
    <recommendedName>
        <fullName evidence="7">Cytosine-specific methyltransferase</fullName>
        <ecNumber evidence="7">2.1.1.37</ecNumber>
    </recommendedName>
</protein>
<evidence type="ECO:0000256" key="1">
    <source>
        <dbReference type="ARBA" id="ARBA00022603"/>
    </source>
</evidence>
<keyword evidence="2 5" id="KW-0808">Transferase</keyword>
<accession>A0A919VGY5</accession>
<proteinExistence type="inferred from homology"/>
<evidence type="ECO:0000256" key="7">
    <source>
        <dbReference type="RuleBase" id="RU000417"/>
    </source>
</evidence>
<evidence type="ECO:0000313" key="9">
    <source>
        <dbReference type="Proteomes" id="UP000679179"/>
    </source>
</evidence>
<dbReference type="PANTHER" id="PTHR46098:SF1">
    <property type="entry name" value="TRNA (CYTOSINE(38)-C(5))-METHYLTRANSFERASE"/>
    <property type="match status" value="1"/>
</dbReference>
<dbReference type="EMBL" id="BOPZ01000023">
    <property type="protein sequence ID" value="GIM29850.1"/>
    <property type="molecule type" value="Genomic_DNA"/>
</dbReference>
<evidence type="ECO:0000256" key="2">
    <source>
        <dbReference type="ARBA" id="ARBA00022679"/>
    </source>
</evidence>
<keyword evidence="4" id="KW-0680">Restriction system</keyword>
<dbReference type="GO" id="GO:0003886">
    <property type="term" value="F:DNA (cytosine-5-)-methyltransferase activity"/>
    <property type="evidence" value="ECO:0007669"/>
    <property type="project" value="UniProtKB-EC"/>
</dbReference>
<keyword evidence="1 5" id="KW-0489">Methyltransferase</keyword>
<dbReference type="PRINTS" id="PR00105">
    <property type="entry name" value="C5METTRFRASE"/>
</dbReference>
<dbReference type="PROSITE" id="PS00094">
    <property type="entry name" value="C5_MTASE_1"/>
    <property type="match status" value="1"/>
</dbReference>
<name>A0A919VGY5_9CLOT</name>
<dbReference type="InterPro" id="IPR050750">
    <property type="entry name" value="C5-MTase"/>
</dbReference>